<dbReference type="Proteomes" id="UP000571854">
    <property type="component" value="Unassembled WGS sequence"/>
</dbReference>
<dbReference type="Gene3D" id="1.20.120.870">
    <property type="entry name" value="pT26-6p, five-helical bundle domain"/>
    <property type="match status" value="1"/>
</dbReference>
<dbReference type="InterPro" id="IPR054316">
    <property type="entry name" value="T26-6p_Ig-like_dom_2"/>
</dbReference>
<dbReference type="AlphaFoldDB" id="A0A7J9NNZ9"/>
<evidence type="ECO:0000256" key="2">
    <source>
        <dbReference type="SAM" id="Phobius"/>
    </source>
</evidence>
<dbReference type="EMBL" id="JACDUJ010000001">
    <property type="protein sequence ID" value="MBA2846498.1"/>
    <property type="molecule type" value="Genomic_DNA"/>
</dbReference>
<feature type="region of interest" description="Disordered" evidence="1">
    <location>
        <begin position="59"/>
        <end position="90"/>
    </location>
</feature>
<feature type="domain" description="T26-6p second immunoglobulin-like" evidence="4">
    <location>
        <begin position="342"/>
        <end position="474"/>
    </location>
</feature>
<feature type="domain" description="T26-6p C-terminal" evidence="3">
    <location>
        <begin position="484"/>
        <end position="607"/>
    </location>
</feature>
<evidence type="ECO:0000259" key="3">
    <source>
        <dbReference type="Pfam" id="PF20984"/>
    </source>
</evidence>
<protein>
    <submittedName>
        <fullName evidence="5">Uncharacterized protein</fullName>
    </submittedName>
</protein>
<keyword evidence="2" id="KW-1133">Transmembrane helix</keyword>
<organism evidence="5 6">
    <name type="scientific">Methanococcus maripaludis</name>
    <name type="common">Methanococcus deltae</name>
    <dbReference type="NCBI Taxonomy" id="39152"/>
    <lineage>
        <taxon>Archaea</taxon>
        <taxon>Methanobacteriati</taxon>
        <taxon>Methanobacteriota</taxon>
        <taxon>Methanomada group</taxon>
        <taxon>Methanococci</taxon>
        <taxon>Methanococcales</taxon>
        <taxon>Methanococcaceae</taxon>
        <taxon>Methanococcus</taxon>
    </lineage>
</organism>
<proteinExistence type="predicted"/>
<sequence length="676" mass="75942">MNKKLTLLLIFCVIGSMCPVSAFDYVSSGTWYGPAINFVIDIVNLGDVSSAFDDSITDDEYEEEDSTDTSTMNQTEADEAAVENAVGTKQTATEDMMESIQYIRDSVSQEPETCSISGEKQGGLTLSSFKVANNIHGFSLFPVEVTVTTPRISTELEDVEKTTGEIDGESYSLDIKGYTNITRVTFQVVQGDVVVSQYVLDNLNVSSESSSHTFIGMLKTPDDNYQEISSIVDGGLVTVSQMNSLLNAETEDFEVKVIIDHKIYIWEENVEHATWYMTEHEDTEEKPDKYPENPTDSYGYDSIYTTRNADDFVKTGQHPVNGYESGLGAEYESIFGDNIYPFQTDSNGAVNNFVVPLYASMIHEFENPARFKFNVLNYPENLLPYSDDSEIQNVKYRLVAINYHMDGTCSLSFDSRSSLPDIDEDGLINKVVPYTADNDTVEIYTYLIITGRIYDIEADQSYPVWYIARPKISVRSNYESITREHSEQIDEFLTDDVITWSESDTIEELFESDIATLHDKKDEAEEWQDKNEIKGSSLGVKYSKLAAEKYQNAISSLTGVDTSDVAEVRTAKTQAYLYEVEANDYLEAAKKCYYGAEDTAEILVSQYEEENDVTFGLAALFASDMLDEINDYLSFIPYSEEINESVPGGMLTVIVLLCGAVVVFRPKNSGYKRRWK</sequence>
<dbReference type="Pfam" id="PF20984">
    <property type="entry name" value="PT26-6P_helical"/>
    <property type="match status" value="1"/>
</dbReference>
<dbReference type="InterPro" id="IPR048730">
    <property type="entry name" value="T26-6p_C"/>
</dbReference>
<dbReference type="Pfam" id="PF22265">
    <property type="entry name" value="T26-6p_Ig-like_dom_2"/>
    <property type="match status" value="1"/>
</dbReference>
<evidence type="ECO:0000256" key="1">
    <source>
        <dbReference type="SAM" id="MobiDB-lite"/>
    </source>
</evidence>
<keyword evidence="2" id="KW-0472">Membrane</keyword>
<comment type="caution">
    <text evidence="5">The sequence shown here is derived from an EMBL/GenBank/DDBJ whole genome shotgun (WGS) entry which is preliminary data.</text>
</comment>
<gene>
    <name evidence="5" type="ORF">HNP88_000682</name>
</gene>
<dbReference type="InterPro" id="IPR043114">
    <property type="entry name" value="T26-6p_C_sf"/>
</dbReference>
<feature type="transmembrane region" description="Helical" evidence="2">
    <location>
        <begin position="646"/>
        <end position="664"/>
    </location>
</feature>
<evidence type="ECO:0000259" key="4">
    <source>
        <dbReference type="Pfam" id="PF22265"/>
    </source>
</evidence>
<keyword evidence="2" id="KW-0812">Transmembrane</keyword>
<name>A0A7J9NNZ9_METMI</name>
<dbReference type="RefSeq" id="WP_181491971.1">
    <property type="nucleotide sequence ID" value="NZ_JACDUJ010000001.1"/>
</dbReference>
<accession>A0A7J9NNZ9</accession>
<reference evidence="5 6" key="1">
    <citation type="submission" date="2020-07" db="EMBL/GenBank/DDBJ databases">
        <title>Genomic Encyclopedia of Type Strains, Phase IV (KMG-V): Genome sequencing to study the core and pangenomes of soil and plant-associated prokaryotes.</title>
        <authorList>
            <person name="Whitman W."/>
        </authorList>
    </citation>
    <scope>NUCLEOTIDE SEQUENCE [LARGE SCALE GENOMIC DNA]</scope>
    <source>
        <strain evidence="5 6">A5</strain>
    </source>
</reference>
<evidence type="ECO:0000313" key="5">
    <source>
        <dbReference type="EMBL" id="MBA2846498.1"/>
    </source>
</evidence>
<evidence type="ECO:0000313" key="6">
    <source>
        <dbReference type="Proteomes" id="UP000571854"/>
    </source>
</evidence>